<evidence type="ECO:0000313" key="3">
    <source>
        <dbReference type="Proteomes" id="UP000582213"/>
    </source>
</evidence>
<proteinExistence type="predicted"/>
<dbReference type="Pfam" id="PF14210">
    <property type="entry name" value="DUF4322"/>
    <property type="match status" value="1"/>
</dbReference>
<sequence>MIIPGSVHPKTLAQIKEKLFSIIKGRKAEEVKKTLVTAALTKDSVENKAKEFGISPQTVRNYVQEQPQIIEQILNMIKTISIKELGGRKRVKISID</sequence>
<gene>
    <name evidence="2" type="ORF">HNQ62_002942</name>
</gene>
<dbReference type="Proteomes" id="UP000582213">
    <property type="component" value="Unassembled WGS sequence"/>
</dbReference>
<organism evidence="2 3">
    <name type="scientific">Sulfurisphaera ohwakuensis</name>
    <dbReference type="NCBI Taxonomy" id="69656"/>
    <lineage>
        <taxon>Archaea</taxon>
        <taxon>Thermoproteota</taxon>
        <taxon>Thermoprotei</taxon>
        <taxon>Sulfolobales</taxon>
        <taxon>Sulfolobaceae</taxon>
        <taxon>Sulfurisphaera</taxon>
    </lineage>
</organism>
<dbReference type="RefSeq" id="WP_231113609.1">
    <property type="nucleotide sequence ID" value="NZ_CP045484.1"/>
</dbReference>
<dbReference type="EMBL" id="JACHFY010000048">
    <property type="protein sequence ID" value="MBB5255167.1"/>
    <property type="molecule type" value="Genomic_DNA"/>
</dbReference>
<protein>
    <recommendedName>
        <fullName evidence="1">DUF4322 domain-containing protein</fullName>
    </recommendedName>
</protein>
<evidence type="ECO:0000313" key="2">
    <source>
        <dbReference type="EMBL" id="MBB5255167.1"/>
    </source>
</evidence>
<comment type="caution">
    <text evidence="2">The sequence shown here is derived from an EMBL/GenBank/DDBJ whole genome shotgun (WGS) entry which is preliminary data.</text>
</comment>
<dbReference type="InterPro" id="IPR025471">
    <property type="entry name" value="DUF4322"/>
</dbReference>
<dbReference type="GeneID" id="68930179"/>
<accession>A0A7J9RVX9</accession>
<reference evidence="2 3" key="1">
    <citation type="submission" date="2020-08" db="EMBL/GenBank/DDBJ databases">
        <title>Genomic Encyclopedia of Type Strains, Phase IV (KMG-IV): sequencing the most valuable type-strain genomes for metagenomic binning, comparative biology and taxonomic classification.</title>
        <authorList>
            <person name="Goeker M."/>
        </authorList>
    </citation>
    <scope>NUCLEOTIDE SEQUENCE [LARGE SCALE GENOMIC DNA]</scope>
    <source>
        <strain evidence="2 3">DSM 12421</strain>
    </source>
</reference>
<feature type="domain" description="DUF4322" evidence="1">
    <location>
        <begin position="2"/>
        <end position="65"/>
    </location>
</feature>
<name>A0A7J9RVX9_SULOH</name>
<dbReference type="AlphaFoldDB" id="A0A7J9RVX9"/>
<evidence type="ECO:0000259" key="1">
    <source>
        <dbReference type="Pfam" id="PF14210"/>
    </source>
</evidence>